<name>A0A5C3KLH0_COPMA</name>
<evidence type="ECO:0008006" key="5">
    <source>
        <dbReference type="Google" id="ProtNLM"/>
    </source>
</evidence>
<dbReference type="Gene3D" id="3.90.640.10">
    <property type="entry name" value="Actin, Chain A, domain 4"/>
    <property type="match status" value="1"/>
</dbReference>
<sequence>MTPQSLPPYGGAKRKLVLALDVGTTYSGISYCILDPGQVPEVKGVTKFPAQEHISGASKIPTVMYYDKDGVVRAAGAETLKDGMQDQAEDQGWTKSEWFKLHIQPKTGASKSIKANVPPLPPNKTVVQVLSDFLKYLYKCARSFIEETNINGEVLWRSLEDTTEYVISHPNGWEGYQQSQIKEAVFLANLVPDTTSGHKRIHFITEGEASLHFCIKGGLMSGASCVKAGEGVVVVDAGGGTIDISSYQVSEDGGKTQTFKEISIPTCHFLGSVFVSVNARVFLKKFLKDSLFSADIDHIVDRFDKATKLRFSDQTDVQYIKFGGIRDHDPSCQIRNGQLRLAGTDVAQFFKPSIQCIVKAVNVQQSTVKHVVLVGGFSASDWVYEKVREALKSRGLSVLRPDQYHVNKAVSNGAVYFYLENLVKIRIARFNYGYMYSQIYNPWLESHRSREHKAYIDPVDGEKTLDGRFSAIISKGTQVSKTTEFRGDVVRRISGSKHALAVLTSIWVYRGPAREHEWMDEDTENFSPLCRIEADLSRVTGPPTPKANGNGFYYAVQFEHILSFSATELQAQIAWKENGVEKRSPAKIVFDPNDAD</sequence>
<evidence type="ECO:0000256" key="1">
    <source>
        <dbReference type="ARBA" id="ARBA00022741"/>
    </source>
</evidence>
<evidence type="ECO:0000313" key="3">
    <source>
        <dbReference type="EMBL" id="TFK21094.1"/>
    </source>
</evidence>
<evidence type="ECO:0000256" key="2">
    <source>
        <dbReference type="ARBA" id="ARBA00022840"/>
    </source>
</evidence>
<accession>A0A5C3KLH0</accession>
<keyword evidence="4" id="KW-1185">Reference proteome</keyword>
<dbReference type="PANTHER" id="PTHR14187">
    <property type="entry name" value="ALPHA KINASE/ELONGATION FACTOR 2 KINASE"/>
    <property type="match status" value="1"/>
</dbReference>
<organism evidence="3 4">
    <name type="scientific">Coprinopsis marcescibilis</name>
    <name type="common">Agaric fungus</name>
    <name type="synonym">Psathyrella marcescibilis</name>
    <dbReference type="NCBI Taxonomy" id="230819"/>
    <lineage>
        <taxon>Eukaryota</taxon>
        <taxon>Fungi</taxon>
        <taxon>Dikarya</taxon>
        <taxon>Basidiomycota</taxon>
        <taxon>Agaricomycotina</taxon>
        <taxon>Agaricomycetes</taxon>
        <taxon>Agaricomycetidae</taxon>
        <taxon>Agaricales</taxon>
        <taxon>Agaricineae</taxon>
        <taxon>Psathyrellaceae</taxon>
        <taxon>Coprinopsis</taxon>
    </lineage>
</organism>
<keyword evidence="1" id="KW-0547">Nucleotide-binding</keyword>
<dbReference type="Proteomes" id="UP000307440">
    <property type="component" value="Unassembled WGS sequence"/>
</dbReference>
<proteinExistence type="predicted"/>
<gene>
    <name evidence="3" type="ORF">FA15DRAFT_646069</name>
</gene>
<reference evidence="3 4" key="1">
    <citation type="journal article" date="2019" name="Nat. Ecol. Evol.">
        <title>Megaphylogeny resolves global patterns of mushroom evolution.</title>
        <authorList>
            <person name="Varga T."/>
            <person name="Krizsan K."/>
            <person name="Foldi C."/>
            <person name="Dima B."/>
            <person name="Sanchez-Garcia M."/>
            <person name="Sanchez-Ramirez S."/>
            <person name="Szollosi G.J."/>
            <person name="Szarkandi J.G."/>
            <person name="Papp V."/>
            <person name="Albert L."/>
            <person name="Andreopoulos W."/>
            <person name="Angelini C."/>
            <person name="Antonin V."/>
            <person name="Barry K.W."/>
            <person name="Bougher N.L."/>
            <person name="Buchanan P."/>
            <person name="Buyck B."/>
            <person name="Bense V."/>
            <person name="Catcheside P."/>
            <person name="Chovatia M."/>
            <person name="Cooper J."/>
            <person name="Damon W."/>
            <person name="Desjardin D."/>
            <person name="Finy P."/>
            <person name="Geml J."/>
            <person name="Haridas S."/>
            <person name="Hughes K."/>
            <person name="Justo A."/>
            <person name="Karasinski D."/>
            <person name="Kautmanova I."/>
            <person name="Kiss B."/>
            <person name="Kocsube S."/>
            <person name="Kotiranta H."/>
            <person name="LaButti K.M."/>
            <person name="Lechner B.E."/>
            <person name="Liimatainen K."/>
            <person name="Lipzen A."/>
            <person name="Lukacs Z."/>
            <person name="Mihaltcheva S."/>
            <person name="Morgado L.N."/>
            <person name="Niskanen T."/>
            <person name="Noordeloos M.E."/>
            <person name="Ohm R.A."/>
            <person name="Ortiz-Santana B."/>
            <person name="Ovrebo C."/>
            <person name="Racz N."/>
            <person name="Riley R."/>
            <person name="Savchenko A."/>
            <person name="Shiryaev A."/>
            <person name="Soop K."/>
            <person name="Spirin V."/>
            <person name="Szebenyi C."/>
            <person name="Tomsovsky M."/>
            <person name="Tulloss R.E."/>
            <person name="Uehling J."/>
            <person name="Grigoriev I.V."/>
            <person name="Vagvolgyi C."/>
            <person name="Papp T."/>
            <person name="Martin F.M."/>
            <person name="Miettinen O."/>
            <person name="Hibbett D.S."/>
            <person name="Nagy L.G."/>
        </authorList>
    </citation>
    <scope>NUCLEOTIDE SEQUENCE [LARGE SCALE GENOMIC DNA]</scope>
    <source>
        <strain evidence="3 4">CBS 121175</strain>
    </source>
</reference>
<dbReference type="SUPFAM" id="SSF53067">
    <property type="entry name" value="Actin-like ATPase domain"/>
    <property type="match status" value="2"/>
</dbReference>
<evidence type="ECO:0000313" key="4">
    <source>
        <dbReference type="Proteomes" id="UP000307440"/>
    </source>
</evidence>
<dbReference type="GO" id="GO:0005524">
    <property type="term" value="F:ATP binding"/>
    <property type="evidence" value="ECO:0007669"/>
    <property type="project" value="UniProtKB-KW"/>
</dbReference>
<dbReference type="CDD" id="cd10170">
    <property type="entry name" value="ASKHA_NBD_HSP70"/>
    <property type="match status" value="1"/>
</dbReference>
<protein>
    <recommendedName>
        <fullName evidence="5">Actin-like ATPase domain-containing protein</fullName>
    </recommendedName>
</protein>
<dbReference type="STRING" id="230819.A0A5C3KLH0"/>
<dbReference type="Pfam" id="PF00012">
    <property type="entry name" value="HSP70"/>
    <property type="match status" value="1"/>
</dbReference>
<dbReference type="OrthoDB" id="2963168at2759"/>
<dbReference type="PANTHER" id="PTHR14187:SF5">
    <property type="entry name" value="HEAT SHOCK 70 KDA PROTEIN 12A"/>
    <property type="match status" value="1"/>
</dbReference>
<dbReference type="InterPro" id="IPR043129">
    <property type="entry name" value="ATPase_NBD"/>
</dbReference>
<dbReference type="AlphaFoldDB" id="A0A5C3KLH0"/>
<dbReference type="Gene3D" id="3.30.420.40">
    <property type="match status" value="2"/>
</dbReference>
<dbReference type="InterPro" id="IPR013126">
    <property type="entry name" value="Hsp_70_fam"/>
</dbReference>
<dbReference type="EMBL" id="ML210278">
    <property type="protein sequence ID" value="TFK21094.1"/>
    <property type="molecule type" value="Genomic_DNA"/>
</dbReference>
<dbReference type="GO" id="GO:0140662">
    <property type="term" value="F:ATP-dependent protein folding chaperone"/>
    <property type="evidence" value="ECO:0007669"/>
    <property type="project" value="InterPro"/>
</dbReference>
<keyword evidence="2" id="KW-0067">ATP-binding</keyword>